<dbReference type="EMBL" id="CP020335">
    <property type="protein sequence ID" value="QXF35205.1"/>
    <property type="molecule type" value="Genomic_DNA"/>
</dbReference>
<reference evidence="1 2" key="1">
    <citation type="submission" date="2017-03" db="EMBL/GenBank/DDBJ databases">
        <title>Genome comparison of Photorhabdus luminescens strain 0813-124 phase variants.</title>
        <authorList>
            <person name="Chien C.-C."/>
            <person name="Chen W.-J."/>
            <person name="Shih M.-C."/>
            <person name="Hsieh F.-C."/>
        </authorList>
    </citation>
    <scope>NUCLEOTIDE SEQUENCE [LARGE SCALE GENOMIC DNA]</scope>
    <source>
        <strain evidence="1 2">0813-124 phase II</strain>
    </source>
</reference>
<proteinExistence type="predicted"/>
<keyword evidence="2" id="KW-1185">Reference proteome</keyword>
<evidence type="ECO:0000313" key="1">
    <source>
        <dbReference type="EMBL" id="QXF35205.1"/>
    </source>
</evidence>
<sequence>MSDNKRHVHAELMMQYAQDAMKTNEPWKLWEMFCFDREWRGLNEHPRWDIDKEYRRKPEIITVGKVSFPKPVNYNLVIGTTYYTPNLINNSKLHNVHENHKIFMWENDSFDFTALEQGLIHLTPSAAEEHYDAICRINYGQF</sequence>
<evidence type="ECO:0000313" key="2">
    <source>
        <dbReference type="Proteomes" id="UP000693715"/>
    </source>
</evidence>
<dbReference type="RefSeq" id="WP_217470193.1">
    <property type="nucleotide sequence ID" value="NZ_CP020335.1"/>
</dbReference>
<accession>A0ABX8LXG6</accession>
<organism evidence="1 2">
    <name type="scientific">Photorhabdus akhurstii</name>
    <dbReference type="NCBI Taxonomy" id="171438"/>
    <lineage>
        <taxon>Bacteria</taxon>
        <taxon>Pseudomonadati</taxon>
        <taxon>Pseudomonadota</taxon>
        <taxon>Gammaproteobacteria</taxon>
        <taxon>Enterobacterales</taxon>
        <taxon>Morganellaceae</taxon>
        <taxon>Photorhabdus</taxon>
    </lineage>
</organism>
<name>A0ABX8LXG6_9GAMM</name>
<gene>
    <name evidence="1" type="ORF">B0X70_20010</name>
</gene>
<dbReference type="Proteomes" id="UP000693715">
    <property type="component" value="Chromosome"/>
</dbReference>
<protein>
    <submittedName>
        <fullName evidence="1">Uncharacterized protein</fullName>
    </submittedName>
</protein>